<protein>
    <submittedName>
        <fullName evidence="5">Molybdate-binding protein</fullName>
    </submittedName>
</protein>
<dbReference type="KEGG" id="amc:MADE_1013515"/>
<dbReference type="EMBL" id="CP001103">
    <property type="protein sequence ID" value="AEA98837.1"/>
    <property type="molecule type" value="Genomic_DNA"/>
</dbReference>
<dbReference type="HOGENOM" id="CLU_677296_0_0_6"/>
<feature type="region of interest" description="Disordered" evidence="4">
    <location>
        <begin position="178"/>
        <end position="214"/>
    </location>
</feature>
<dbReference type="GO" id="GO:0015689">
    <property type="term" value="P:molybdate ion transport"/>
    <property type="evidence" value="ECO:0007669"/>
    <property type="project" value="InterPro"/>
</dbReference>
<reference evidence="5 6" key="1">
    <citation type="journal article" date="2008" name="ISME J.">
        <title>Comparative genomics of two ecotypes of the marine planktonic copiotroph Alteromonas macleodii suggests alternative lifestyles associated with different kinds of particulate organic matter.</title>
        <authorList>
            <person name="Ivars-Martinez E."/>
            <person name="Martin-Cuadrado A.B."/>
            <person name="D'Auria G."/>
            <person name="Mira A."/>
            <person name="Ferriera S."/>
            <person name="Johnson J."/>
            <person name="Friedman R."/>
            <person name="Rodriguez-Valera F."/>
        </authorList>
    </citation>
    <scope>NUCLEOTIDE SEQUENCE [LARGE SCALE GENOMIC DNA]</scope>
    <source>
        <strain evidence="6">DSM 17117 / CIP 110805 / LMG 28347 / Deep ecotype</strain>
    </source>
</reference>
<feature type="compositionally biased region" description="Polar residues" evidence="4">
    <location>
        <begin position="197"/>
        <end position="210"/>
    </location>
</feature>
<dbReference type="Gene3D" id="3.40.190.10">
    <property type="entry name" value="Periplasmic binding protein-like II"/>
    <property type="match status" value="3"/>
</dbReference>
<keyword evidence="3" id="KW-0732">Signal</keyword>
<organism evidence="5 6">
    <name type="scientific">Alteromonas mediterranea (strain DSM 17117 / CIP 110805 / LMG 28347 / Deep ecotype)</name>
    <dbReference type="NCBI Taxonomy" id="1774373"/>
    <lineage>
        <taxon>Bacteria</taxon>
        <taxon>Pseudomonadati</taxon>
        <taxon>Pseudomonadota</taxon>
        <taxon>Gammaproteobacteria</taxon>
        <taxon>Alteromonadales</taxon>
        <taxon>Alteromonadaceae</taxon>
        <taxon>Alteromonas/Salinimonas group</taxon>
        <taxon>Alteromonas</taxon>
    </lineage>
</organism>
<dbReference type="PANTHER" id="PTHR30632">
    <property type="entry name" value="MOLYBDATE-BINDING PERIPLASMIC PROTEIN"/>
    <property type="match status" value="1"/>
</dbReference>
<dbReference type="GO" id="GO:0030973">
    <property type="term" value="F:molybdate ion binding"/>
    <property type="evidence" value="ECO:0007669"/>
    <property type="project" value="TreeGrafter"/>
</dbReference>
<dbReference type="Proteomes" id="UP000001870">
    <property type="component" value="Chromosome"/>
</dbReference>
<accession>F2G9L7</accession>
<dbReference type="InterPro" id="IPR050682">
    <property type="entry name" value="ModA/WtpA"/>
</dbReference>
<evidence type="ECO:0000256" key="3">
    <source>
        <dbReference type="ARBA" id="ARBA00022729"/>
    </source>
</evidence>
<dbReference type="GO" id="GO:0046872">
    <property type="term" value="F:metal ion binding"/>
    <property type="evidence" value="ECO:0007669"/>
    <property type="project" value="UniProtKB-KW"/>
</dbReference>
<evidence type="ECO:0000313" key="6">
    <source>
        <dbReference type="Proteomes" id="UP000001870"/>
    </source>
</evidence>
<comment type="similarity">
    <text evidence="1">Belongs to the bacterial solute-binding protein ModA family.</text>
</comment>
<dbReference type="RefSeq" id="WP_012519129.1">
    <property type="nucleotide sequence ID" value="NC_011138.3"/>
</dbReference>
<keyword evidence="6" id="KW-1185">Reference proteome</keyword>
<proteinExistence type="inferred from homology"/>
<dbReference type="Pfam" id="PF13531">
    <property type="entry name" value="SBP_bac_11"/>
    <property type="match status" value="1"/>
</dbReference>
<evidence type="ECO:0000256" key="1">
    <source>
        <dbReference type="ARBA" id="ARBA00009175"/>
    </source>
</evidence>
<dbReference type="NCBIfam" id="TIGR01256">
    <property type="entry name" value="modA"/>
    <property type="match status" value="1"/>
</dbReference>
<name>F2G9L7_ALTMD</name>
<evidence type="ECO:0000313" key="5">
    <source>
        <dbReference type="EMBL" id="AEA98837.1"/>
    </source>
</evidence>
<reference evidence="5 6" key="2">
    <citation type="journal article" date="2015" name="Antonie Van Leeuwenhoek">
        <title>Ecophysiological diversity of a novel member of the genus Alteromonas, and description of Alteromonas mediterranea sp. nov.</title>
        <authorList>
            <person name="Ivanova E.P."/>
            <person name="Lopez-Perez M."/>
            <person name="Zabalos M."/>
            <person name="Nguyen S.H."/>
            <person name="Webb H.K."/>
            <person name="Ryan J."/>
            <person name="Lagutin K."/>
            <person name="Vyssotski M."/>
            <person name="Crawford R.J."/>
            <person name="Rodriguez-Valera F."/>
        </authorList>
    </citation>
    <scope>NUCLEOTIDE SEQUENCE [LARGE SCALE GENOMIC DNA]</scope>
    <source>
        <strain evidence="6">DSM 17117 / CIP 110805 / LMG 28347 / Deep ecotype</strain>
    </source>
</reference>
<evidence type="ECO:0000256" key="2">
    <source>
        <dbReference type="ARBA" id="ARBA00022723"/>
    </source>
</evidence>
<evidence type="ECO:0000256" key="4">
    <source>
        <dbReference type="SAM" id="MobiDB-lite"/>
    </source>
</evidence>
<dbReference type="PANTHER" id="PTHR30632:SF14">
    <property type="entry name" value="TUNGSTATE_MOLYBDATE_CHROMATE-BINDING PROTEIN MODA"/>
    <property type="match status" value="1"/>
</dbReference>
<dbReference type="SUPFAM" id="SSF53850">
    <property type="entry name" value="Periplasmic binding protein-like II"/>
    <property type="match status" value="1"/>
</dbReference>
<sequence>MAAVGFKRLLTRRYPFVFSFVSSIFRACSMRFISVSVFINVVVLTSASAVASATETASYTKSAKLFTSADKQNPSLPVKRHDKINVAVAANFAKPLKRIAQQFTQLTGIDVAVTVSSSGTLYAQIQHGAAFDVFLSADRARPQALVNNNLVHESNVVDYAKGKLAFVYTGKLPANANANANANGYESVPREARRTAENQQGGEQKTQAGGQSKPLEGKINAQLSKQLSQQLIQLTDTPGSKIAIANPKLAPYGEAAQQTLQNLSLWQHVLPHRVMGKNVLQTLQFYSTGSVRGAFVAYSLALDLPNLNSPTSDKSFADGKGATTVIIPVPENLYQPIVQSLVINAKTAATLSPNAFDVQTETRTPNQAKTSGLTRFDMTKAEGVSSPSLFVQYLLSQRVQHGLAEWGYQPALLDIQTHAERQIKNSANTPVKAASEIGSLTGKAGSLDAHGRNRFELNGAHG</sequence>
<dbReference type="InterPro" id="IPR005950">
    <property type="entry name" value="ModA"/>
</dbReference>
<keyword evidence="2" id="KW-0479">Metal-binding</keyword>
<gene>
    <name evidence="5" type="ordered locus">MADE_1013515</name>
</gene>
<dbReference type="AlphaFoldDB" id="F2G9L7"/>